<evidence type="ECO:0000313" key="2">
    <source>
        <dbReference type="EMBL" id="MCB6183154.1"/>
    </source>
</evidence>
<sequence>MLDKLKAFSKNLNPLNKALETAMGIKTMPSAAAVSFFNEWLPQQEAILASPDKLQSLMSTAEPICKQHFIELSTELMKGQLTKLRVQLFSSSLTPFTEMLFQAHLRCVQGYKSSLLSMGGDAVSPHAGLIAWGTRKLQLEFVTTHQAKQMKWTEVYSCAPLILQNKLPTASLSAAKIELAHFCLLATGLVSELEVRRIEIVNRLARMLAPFLIFTPQRSNGLCYLLSPSLEQPPALIKPEDILTEAQLENAVFLDINRVLDELRALEHMIGQQETLPTKLNYDNTLHVTEVFVTIRQLRDKWMGKVNTRRHDRRQLDRAALIAYEFPAIRRKVAGTEEKNSLASRAFAMGLDDGRIIDISQSGVGITIRAAPWAKVGLAVSIQIEGSARWVVGIIRRITAQEAESSMLLGIEILSLTPESVRLVEAAKMSVWETTTNVAAFENIFGVWIPPSAQSHQQAMILLEQKQVSIGKSYGIYYKGQKSKIRIKDLVEMGDNFFRYDVDIEATESGKAESNQQLDF</sequence>
<dbReference type="Pfam" id="PF07238">
    <property type="entry name" value="PilZ"/>
    <property type="match status" value="1"/>
</dbReference>
<dbReference type="RefSeq" id="WP_227179656.1">
    <property type="nucleotide sequence ID" value="NZ_JAJBZT010000003.1"/>
</dbReference>
<accession>A0ABS8D4P8</accession>
<dbReference type="Proteomes" id="UP001165395">
    <property type="component" value="Unassembled WGS sequence"/>
</dbReference>
<keyword evidence="3" id="KW-1185">Reference proteome</keyword>
<evidence type="ECO:0000259" key="1">
    <source>
        <dbReference type="Pfam" id="PF07238"/>
    </source>
</evidence>
<gene>
    <name evidence="2" type="ORF">LIN78_06320</name>
</gene>
<proteinExistence type="predicted"/>
<organism evidence="2 3">
    <name type="scientific">Leeia speluncae</name>
    <dbReference type="NCBI Taxonomy" id="2884804"/>
    <lineage>
        <taxon>Bacteria</taxon>
        <taxon>Pseudomonadati</taxon>
        <taxon>Pseudomonadota</taxon>
        <taxon>Betaproteobacteria</taxon>
        <taxon>Neisseriales</taxon>
        <taxon>Leeiaceae</taxon>
        <taxon>Leeia</taxon>
    </lineage>
</organism>
<comment type="caution">
    <text evidence="2">The sequence shown here is derived from an EMBL/GenBank/DDBJ whole genome shotgun (WGS) entry which is preliminary data.</text>
</comment>
<feature type="domain" description="PilZ" evidence="1">
    <location>
        <begin position="353"/>
        <end position="425"/>
    </location>
</feature>
<evidence type="ECO:0000313" key="3">
    <source>
        <dbReference type="Proteomes" id="UP001165395"/>
    </source>
</evidence>
<protein>
    <submittedName>
        <fullName evidence="2">PilZ domain-containing protein</fullName>
    </submittedName>
</protein>
<reference evidence="2" key="1">
    <citation type="submission" date="2021-10" db="EMBL/GenBank/DDBJ databases">
        <title>The complete genome sequence of Leeia sp. TBRC 13508.</title>
        <authorList>
            <person name="Charoenyingcharoen P."/>
            <person name="Yukphan P."/>
        </authorList>
    </citation>
    <scope>NUCLEOTIDE SEQUENCE</scope>
    <source>
        <strain evidence="2">TBRC 13508</strain>
    </source>
</reference>
<name>A0ABS8D4P8_9NEIS</name>
<dbReference type="EMBL" id="JAJBZT010000003">
    <property type="protein sequence ID" value="MCB6183154.1"/>
    <property type="molecule type" value="Genomic_DNA"/>
</dbReference>
<dbReference type="InterPro" id="IPR009875">
    <property type="entry name" value="PilZ_domain"/>
</dbReference>